<sequence length="51" mass="5850">MLKIAVIIGLLLFAYWVMRFMSPTNQRKVVLGLFLVLGSAAIIFMAFELFR</sequence>
<protein>
    <submittedName>
        <fullName evidence="2">Putative membrane protein</fullName>
    </submittedName>
</protein>
<keyword evidence="1" id="KW-0472">Membrane</keyword>
<dbReference type="RefSeq" id="WP_008987392.1">
    <property type="nucleotide sequence ID" value="NZ_DF196810.1"/>
</dbReference>
<reference evidence="3" key="1">
    <citation type="submission" date="2012-12" db="EMBL/GenBank/DDBJ databases">
        <title>Genome Sequence of Photobacterium leiognathi lrivu.4.1.</title>
        <authorList>
            <person name="Urbanczyk H."/>
            <person name="Ogura Y."/>
            <person name="Hayashi T."/>
            <person name="Dunlap P.V."/>
        </authorList>
    </citation>
    <scope>NUCLEOTIDE SEQUENCE [LARGE SCALE GENOMIC DNA]</scope>
    <source>
        <strain evidence="3">lrivu.4.1</strain>
    </source>
</reference>
<proteinExistence type="predicted"/>
<dbReference type="AlphaFoldDB" id="X0NMK0"/>
<dbReference type="Proteomes" id="UP000030675">
    <property type="component" value="Unassembled WGS sequence"/>
</dbReference>
<dbReference type="EMBL" id="DF196810">
    <property type="protein sequence ID" value="GAD29221.1"/>
    <property type="molecule type" value="Genomic_DNA"/>
</dbReference>
<organism evidence="2 3">
    <name type="scientific">Photobacterium leiognathi lrivu.4.1</name>
    <dbReference type="NCBI Taxonomy" id="1248232"/>
    <lineage>
        <taxon>Bacteria</taxon>
        <taxon>Pseudomonadati</taxon>
        <taxon>Pseudomonadota</taxon>
        <taxon>Gammaproteobacteria</taxon>
        <taxon>Vibrionales</taxon>
        <taxon>Vibrionaceae</taxon>
        <taxon>Photobacterium</taxon>
    </lineage>
</organism>
<evidence type="ECO:0000313" key="3">
    <source>
        <dbReference type="Proteomes" id="UP000030675"/>
    </source>
</evidence>
<evidence type="ECO:0000256" key="1">
    <source>
        <dbReference type="SAM" id="Phobius"/>
    </source>
</evidence>
<keyword evidence="1" id="KW-0812">Transmembrane</keyword>
<feature type="transmembrane region" description="Helical" evidence="1">
    <location>
        <begin position="29"/>
        <end position="50"/>
    </location>
</feature>
<dbReference type="GeneID" id="99741873"/>
<name>X0NMK0_PHOLE</name>
<keyword evidence="1" id="KW-1133">Transmembrane helix</keyword>
<accession>X0NMK0</accession>
<dbReference type="HOGENOM" id="CLU_214936_0_0_6"/>
<gene>
    <name evidence="2" type="ORF">PLEI_0869</name>
</gene>
<evidence type="ECO:0000313" key="2">
    <source>
        <dbReference type="EMBL" id="GAD29221.1"/>
    </source>
</evidence>
<dbReference type="eggNOG" id="ENOG5031Q31">
    <property type="taxonomic scope" value="Bacteria"/>
</dbReference>